<dbReference type="InterPro" id="IPR012334">
    <property type="entry name" value="Pectin_lyas_fold"/>
</dbReference>
<dbReference type="PANTHER" id="PTHR31339:SF9">
    <property type="entry name" value="PLASMIN AND FIBRONECTIN-BINDING PROTEIN A"/>
    <property type="match status" value="1"/>
</dbReference>
<dbReference type="InterPro" id="IPR024535">
    <property type="entry name" value="RHGA/B-epi-like_pectate_lyase"/>
</dbReference>
<keyword evidence="2" id="KW-0812">Transmembrane</keyword>
<organism evidence="4 5">
    <name type="scientific">Cohnella yongneupensis</name>
    <dbReference type="NCBI Taxonomy" id="425006"/>
    <lineage>
        <taxon>Bacteria</taxon>
        <taxon>Bacillati</taxon>
        <taxon>Bacillota</taxon>
        <taxon>Bacilli</taxon>
        <taxon>Bacillales</taxon>
        <taxon>Paenibacillaceae</taxon>
        <taxon>Cohnella</taxon>
    </lineage>
</organism>
<dbReference type="Proteomes" id="UP001596108">
    <property type="component" value="Unassembled WGS sequence"/>
</dbReference>
<evidence type="ECO:0000256" key="2">
    <source>
        <dbReference type="SAM" id="Phobius"/>
    </source>
</evidence>
<evidence type="ECO:0000259" key="3">
    <source>
        <dbReference type="Pfam" id="PF12708"/>
    </source>
</evidence>
<feature type="region of interest" description="Disordered" evidence="1">
    <location>
        <begin position="76"/>
        <end position="99"/>
    </location>
</feature>
<feature type="transmembrane region" description="Helical" evidence="2">
    <location>
        <begin position="12"/>
        <end position="32"/>
    </location>
</feature>
<keyword evidence="4" id="KW-0378">Hydrolase</keyword>
<dbReference type="Pfam" id="PF12708">
    <property type="entry name" value="Pect-lyase_RHGA_epim"/>
    <property type="match status" value="2"/>
</dbReference>
<keyword evidence="5" id="KW-1185">Reference proteome</keyword>
<dbReference type="EMBL" id="JBHSNC010000043">
    <property type="protein sequence ID" value="MFC5530581.1"/>
    <property type="molecule type" value="Genomic_DNA"/>
</dbReference>
<evidence type="ECO:0000313" key="4">
    <source>
        <dbReference type="EMBL" id="MFC5530581.1"/>
    </source>
</evidence>
<dbReference type="RefSeq" id="WP_378112526.1">
    <property type="nucleotide sequence ID" value="NZ_JBHSNC010000043.1"/>
</dbReference>
<dbReference type="PANTHER" id="PTHR31339">
    <property type="entry name" value="PECTIN LYASE-RELATED"/>
    <property type="match status" value="1"/>
</dbReference>
<evidence type="ECO:0000256" key="1">
    <source>
        <dbReference type="SAM" id="MobiDB-lite"/>
    </source>
</evidence>
<reference evidence="5" key="1">
    <citation type="journal article" date="2019" name="Int. J. Syst. Evol. Microbiol.">
        <title>The Global Catalogue of Microorganisms (GCM) 10K type strain sequencing project: providing services to taxonomists for standard genome sequencing and annotation.</title>
        <authorList>
            <consortium name="The Broad Institute Genomics Platform"/>
            <consortium name="The Broad Institute Genome Sequencing Center for Infectious Disease"/>
            <person name="Wu L."/>
            <person name="Ma J."/>
        </authorList>
    </citation>
    <scope>NUCLEOTIDE SEQUENCE [LARGE SCALE GENOMIC DNA]</scope>
    <source>
        <strain evidence="5">CGMCC 1.18578</strain>
    </source>
</reference>
<name>A0ABW0R015_9BACL</name>
<dbReference type="Gene3D" id="2.160.20.10">
    <property type="entry name" value="Single-stranded right-handed beta-helix, Pectin lyase-like"/>
    <property type="match status" value="2"/>
</dbReference>
<dbReference type="InterPro" id="IPR011050">
    <property type="entry name" value="Pectin_lyase_fold/virulence"/>
</dbReference>
<sequence length="1072" mass="114323">MNRRGNWFGKRMLSVYLGVVVLLVAGAIIYAATSGGDSKGAIPADASASPEATLAVDMPTPVPAPANEASITLGKKPEGRNITARAGDNPDGLVTGEQDGKTYWQTNKQADGDRTLYLYMNVDDKFLFDNKDLDVEIEVEYFDQGNGTITLQYDSQEEAAAFKDAALFPYKDSGKWKTTTFLLSDAKFANRANGDDFRLGVEGAGAAADNPEIKIASVTVRKLPKINSEAQMKVVKADYPTEDVVIADFNVTDFGAVGDGVADDTEAVQKALDAARGNGGGVVFLPSGTYKITASLFVPTGVTLRGDRDYGWTGGKVEGTILAAYANKGEEDADSLLMMQQASGVTNLSIWYPEQKIDQPIPYPWSFEQMSGDSMTVENVTLVNAYSGVKIGPDWNELHYVKNLYGTVLKTGVFLDFTTDIGRLEGIDLSPDYWANSGLPGAPAQEAVFAYTTANTEGVVMGRSDWEYMSDIRLSGFKTGMRVTMRTGKGETANAQFYRIHIDKSNIALKVEGVNDFGLLISDSSFKADVGDNPTAIYGALTFRSIVQFNSVEVGGNPMNAVVNEGSGVFSFENSTISNWNDAAGGKGMLVNNGSLILGGTTFAKPTGQVKLGIALKNLKALNSGNGGKLDVDDQSAAAKLDVVQDAAYALKQLPKVGETDIAKRPRPANDLLFNVAEAPYSADKSGNADVSAAVKKALEDAGVAGGGTVYFPAGKYRIEQPITVPSGVEIRGSWDVPHHTIGGGSVLFTNVGENDAAGTPFITLEAGAGIRGINVYYDKQDWKTIKPFAWTIRGMGHGVYAIDTTLVNSYQGIDFGTNDTSGHYIDYVAGSPLKEGIYLGGGANGGFMRNVQFNPHYAARNNYPNHPGDGDFERIWAYQKENLDAFRIENVKNETIFNTFVYGSLYGIHFAAGKDGQAPEAIIIGHGTDGSKKSVSIDGAGPAGLNFINTELVSMSSTDKVYITVGDQFNSEATMFNTSMWGDPSRGIDVKAGKFTMQQGNFVAIGIRGVNAIGGEASLYDSYFLNPGTHFYAGDGVGKATVSNNLSKNGIVIDDSSKPGALIGTDLPKKQ</sequence>
<evidence type="ECO:0000313" key="5">
    <source>
        <dbReference type="Proteomes" id="UP001596108"/>
    </source>
</evidence>
<dbReference type="GO" id="GO:0016787">
    <property type="term" value="F:hydrolase activity"/>
    <property type="evidence" value="ECO:0007669"/>
    <property type="project" value="UniProtKB-KW"/>
</dbReference>
<dbReference type="InterPro" id="IPR051801">
    <property type="entry name" value="GH28_Enzymes"/>
</dbReference>
<feature type="domain" description="Rhamnogalacturonase A/B/Epimerase-like pectate lyase" evidence="3">
    <location>
        <begin position="249"/>
        <end position="308"/>
    </location>
</feature>
<keyword evidence="2" id="KW-1133">Transmembrane helix</keyword>
<gene>
    <name evidence="4" type="ORF">ACFPQ4_14175</name>
</gene>
<proteinExistence type="predicted"/>
<protein>
    <submittedName>
        <fullName evidence="4">Glycosyl hydrolase family 28-related protein</fullName>
    </submittedName>
</protein>
<dbReference type="SUPFAM" id="SSF51126">
    <property type="entry name" value="Pectin lyase-like"/>
    <property type="match status" value="2"/>
</dbReference>
<accession>A0ABW0R015</accession>
<keyword evidence="2" id="KW-0472">Membrane</keyword>
<feature type="domain" description="Rhamnogalacturonase A/B/Epimerase-like pectate lyase" evidence="3">
    <location>
        <begin position="680"/>
        <end position="854"/>
    </location>
</feature>
<comment type="caution">
    <text evidence="4">The sequence shown here is derived from an EMBL/GenBank/DDBJ whole genome shotgun (WGS) entry which is preliminary data.</text>
</comment>